<dbReference type="PANTHER" id="PTHR12151:SF25">
    <property type="entry name" value="LINALOOL DEHYDRATASE_ISOMERASE DOMAIN-CONTAINING PROTEIN"/>
    <property type="match status" value="1"/>
</dbReference>
<feature type="transmembrane region" description="Helical" evidence="2">
    <location>
        <begin position="20"/>
        <end position="38"/>
    </location>
</feature>
<keyword evidence="2" id="KW-0812">Transmembrane</keyword>
<dbReference type="PANTHER" id="PTHR12151">
    <property type="entry name" value="ELECTRON TRANSPORT PROTIN SCO1/SENC FAMILY MEMBER"/>
    <property type="match status" value="1"/>
</dbReference>
<comment type="similarity">
    <text evidence="1">Belongs to the SCO1/2 family.</text>
</comment>
<dbReference type="InterPro" id="IPR036249">
    <property type="entry name" value="Thioredoxin-like_sf"/>
</dbReference>
<evidence type="ECO:0000313" key="4">
    <source>
        <dbReference type="Proteomes" id="UP000663207"/>
    </source>
</evidence>
<keyword evidence="4" id="KW-1185">Reference proteome</keyword>
<sequence>MHTDDTQTKVLALAVKSRLGLVSALIALALFGLLALLAPATTNIKPRLAQGYWLQPPKPLPDLSLTDHNGLKFNKTSLMGNWHILAYGYTSCPDVCPTTMLTLGALSKKLRNLDALKQPDFIFYTVDPLRDTEARLSDYVHFFEQGFGTKLMGLRTADINQQLSFEHFLGIKSSIEIKDINTQNITSTGFNDQYSVSHGMTLYVINPKAELSAVLMPTTNALGTSSFNLETLYQDFKTIIDALSITQ</sequence>
<dbReference type="InterPro" id="IPR003782">
    <property type="entry name" value="SCO1/SenC"/>
</dbReference>
<dbReference type="Proteomes" id="UP000663207">
    <property type="component" value="Chromosome"/>
</dbReference>
<name>A0ABX7R4X1_9GAMM</name>
<reference evidence="3 4" key="1">
    <citation type="submission" date="2021-03" db="EMBL/GenBank/DDBJ databases">
        <title>Novel species identification of genus Shewanella.</title>
        <authorList>
            <person name="Liu G."/>
            <person name="Zhang Q."/>
        </authorList>
    </citation>
    <scope>NUCLEOTIDE SEQUENCE [LARGE SCALE GENOMIC DNA]</scope>
    <source>
        <strain evidence="3 4">FJAT-52962</strain>
    </source>
</reference>
<keyword evidence="2" id="KW-0472">Membrane</keyword>
<dbReference type="RefSeq" id="WP_207381891.1">
    <property type="nucleotide sequence ID" value="NZ_CP071502.1"/>
</dbReference>
<keyword evidence="2" id="KW-1133">Transmembrane helix</keyword>
<dbReference type="Gene3D" id="3.40.30.10">
    <property type="entry name" value="Glutaredoxin"/>
    <property type="match status" value="1"/>
</dbReference>
<proteinExistence type="inferred from homology"/>
<gene>
    <name evidence="3" type="ORF">JYB85_08910</name>
</gene>
<dbReference type="CDD" id="cd02968">
    <property type="entry name" value="SCO"/>
    <property type="match status" value="1"/>
</dbReference>
<evidence type="ECO:0000256" key="2">
    <source>
        <dbReference type="SAM" id="Phobius"/>
    </source>
</evidence>
<protein>
    <submittedName>
        <fullName evidence="3">SCO family protein</fullName>
    </submittedName>
</protein>
<accession>A0ABX7R4X1</accession>
<dbReference type="Pfam" id="PF02630">
    <property type="entry name" value="SCO1-SenC"/>
    <property type="match status" value="1"/>
</dbReference>
<dbReference type="SUPFAM" id="SSF52833">
    <property type="entry name" value="Thioredoxin-like"/>
    <property type="match status" value="1"/>
</dbReference>
<evidence type="ECO:0000313" key="3">
    <source>
        <dbReference type="EMBL" id="QSX38894.1"/>
    </source>
</evidence>
<evidence type="ECO:0000256" key="1">
    <source>
        <dbReference type="ARBA" id="ARBA00010996"/>
    </source>
</evidence>
<dbReference type="EMBL" id="CP071502">
    <property type="protein sequence ID" value="QSX38894.1"/>
    <property type="molecule type" value="Genomic_DNA"/>
</dbReference>
<organism evidence="3 4">
    <name type="scientific">Shewanella sedimentimangrovi</name>
    <dbReference type="NCBI Taxonomy" id="2814293"/>
    <lineage>
        <taxon>Bacteria</taxon>
        <taxon>Pseudomonadati</taxon>
        <taxon>Pseudomonadota</taxon>
        <taxon>Gammaproteobacteria</taxon>
        <taxon>Alteromonadales</taxon>
        <taxon>Shewanellaceae</taxon>
        <taxon>Shewanella</taxon>
    </lineage>
</organism>